<dbReference type="PANTHER" id="PTHR30046:SF0">
    <property type="entry name" value="FLAGELLAR M-RING PROTEIN"/>
    <property type="match status" value="1"/>
</dbReference>
<keyword evidence="4" id="KW-1003">Cell membrane</keyword>
<dbReference type="RefSeq" id="WP_095130529.1">
    <property type="nucleotide sequence ID" value="NZ_NIBG01000001.1"/>
</dbReference>
<feature type="domain" description="Flagellar M-ring N-terminal" evidence="12">
    <location>
        <begin position="46"/>
        <end position="220"/>
    </location>
</feature>
<evidence type="ECO:0000256" key="10">
    <source>
        <dbReference type="SAM" id="MobiDB-lite"/>
    </source>
</evidence>
<dbReference type="OrthoDB" id="9807026at2"/>
<dbReference type="GO" id="GO:0009431">
    <property type="term" value="C:bacterial-type flagellum basal body, MS ring"/>
    <property type="evidence" value="ECO:0007669"/>
    <property type="project" value="InterPro"/>
</dbReference>
<dbReference type="NCBIfam" id="TIGR00206">
    <property type="entry name" value="fliF"/>
    <property type="match status" value="1"/>
</dbReference>
<evidence type="ECO:0000256" key="6">
    <source>
        <dbReference type="ARBA" id="ARBA00022989"/>
    </source>
</evidence>
<dbReference type="Pfam" id="PF01514">
    <property type="entry name" value="YscJ_FliF"/>
    <property type="match status" value="1"/>
</dbReference>
<dbReference type="InterPro" id="IPR000067">
    <property type="entry name" value="FlgMring_FliF"/>
</dbReference>
<evidence type="ECO:0000313" key="14">
    <source>
        <dbReference type="EMBL" id="PAB61275.1"/>
    </source>
</evidence>
<comment type="caution">
    <text evidence="14">The sequence shown here is derived from an EMBL/GenBank/DDBJ whole genome shotgun (WGS) entry which is preliminary data.</text>
</comment>
<keyword evidence="14" id="KW-0282">Flagellum</keyword>
<evidence type="ECO:0000256" key="1">
    <source>
        <dbReference type="ARBA" id="ARBA00004117"/>
    </source>
</evidence>
<evidence type="ECO:0000256" key="2">
    <source>
        <dbReference type="ARBA" id="ARBA00004651"/>
    </source>
</evidence>
<dbReference type="InterPro" id="IPR006182">
    <property type="entry name" value="FliF_N_dom"/>
</dbReference>
<comment type="function">
    <text evidence="9">The M ring may be actively involved in energy transduction.</text>
</comment>
<proteinExistence type="inferred from homology"/>
<name>A0A267MQT2_9FIRM</name>
<protein>
    <recommendedName>
        <fullName evidence="9">Flagellar M-ring protein</fullName>
    </recommendedName>
</protein>
<gene>
    <name evidence="14" type="primary">fliF</name>
    <name evidence="14" type="ORF">CCE28_02265</name>
</gene>
<feature type="compositionally biased region" description="Polar residues" evidence="10">
    <location>
        <begin position="298"/>
        <end position="308"/>
    </location>
</feature>
<comment type="subcellular location">
    <subcellularLocation>
        <location evidence="1 9">Bacterial flagellum basal body</location>
    </subcellularLocation>
    <subcellularLocation>
        <location evidence="2">Cell membrane</location>
        <topology evidence="2">Multi-pass membrane protein</topology>
    </subcellularLocation>
</comment>
<keyword evidence="6 11" id="KW-1133">Transmembrane helix</keyword>
<sequence length="516" mass="57893">MGNILEQTKKQLDEFYTNMDKKQKIKIGASGLIIVLSITLLMYYLTRPQYVTLYDELNPKKAGEITKKLDEVGIPWKDDETGNSILVPKEYKNTAKAQLAMEGIPGERFSYESMLTNSSLTMTNEERKNRYEIAQTNSIAQTIEAIEGITWAWVDLTIADDSNFITQNKKSKASVFVELEEGYKLNKKQVDGIVMLVTNSVKSLDPKDVSIVNNKGEVLTKSDNGEEFDASNQLALQEKVQNELREDITGFLATIYGNGNVAVMVNAKLDFDSEETSVLAYEPPIKDETNGLVRSMNESNEKSVNNPISGGVPGIDSNEGEIPEYLERTSSGSEYNKNNKTINYELNETRKKLVKAQGQVKDITVAVLINSNILPGKELTEENKNEIIGIVSASAGLDTKVVKVMAKSFDNTIADRFEEIKNERTGITVLKDIPVWALGVIGVFIIGLLGFIAYSIQNRKKKQETERKMSTDLLIDEEFDEIEISEKSEYKKQINKFVEKNPQAVSQLLKNWLNEE</sequence>
<evidence type="ECO:0000256" key="7">
    <source>
        <dbReference type="ARBA" id="ARBA00023136"/>
    </source>
</evidence>
<dbReference type="InterPro" id="IPR013556">
    <property type="entry name" value="Flag_M-ring_C"/>
</dbReference>
<feature type="region of interest" description="Disordered" evidence="10">
    <location>
        <begin position="298"/>
        <end position="320"/>
    </location>
</feature>
<accession>A0A267MQT2</accession>
<keyword evidence="8 9" id="KW-0975">Bacterial flagellum</keyword>
<comment type="similarity">
    <text evidence="3 9">Belongs to the FliF family.</text>
</comment>
<evidence type="ECO:0000256" key="8">
    <source>
        <dbReference type="ARBA" id="ARBA00023143"/>
    </source>
</evidence>
<evidence type="ECO:0000256" key="3">
    <source>
        <dbReference type="ARBA" id="ARBA00007971"/>
    </source>
</evidence>
<evidence type="ECO:0000259" key="13">
    <source>
        <dbReference type="Pfam" id="PF08345"/>
    </source>
</evidence>
<keyword evidence="15" id="KW-1185">Reference proteome</keyword>
<evidence type="ECO:0000256" key="4">
    <source>
        <dbReference type="ARBA" id="ARBA00022475"/>
    </source>
</evidence>
<dbReference type="Proteomes" id="UP000216024">
    <property type="component" value="Unassembled WGS sequence"/>
</dbReference>
<dbReference type="InterPro" id="IPR043427">
    <property type="entry name" value="YscJ/FliF"/>
</dbReference>
<dbReference type="EMBL" id="NIBG01000001">
    <property type="protein sequence ID" value="PAB61275.1"/>
    <property type="molecule type" value="Genomic_DNA"/>
</dbReference>
<organism evidence="14 15">
    <name type="scientific">Anaeromicrobium sediminis</name>
    <dbReference type="NCBI Taxonomy" id="1478221"/>
    <lineage>
        <taxon>Bacteria</taxon>
        <taxon>Bacillati</taxon>
        <taxon>Bacillota</taxon>
        <taxon>Clostridia</taxon>
        <taxon>Peptostreptococcales</taxon>
        <taxon>Thermotaleaceae</taxon>
        <taxon>Anaeromicrobium</taxon>
    </lineage>
</organism>
<evidence type="ECO:0000256" key="9">
    <source>
        <dbReference type="PIRNR" id="PIRNR004862"/>
    </source>
</evidence>
<evidence type="ECO:0000313" key="15">
    <source>
        <dbReference type="Proteomes" id="UP000216024"/>
    </source>
</evidence>
<reference evidence="14 15" key="1">
    <citation type="submission" date="2017-06" db="EMBL/GenBank/DDBJ databases">
        <title>Draft genome sequence of anaerobic fermentative bacterium Anaeromicrobium sediminis DY2726D isolated from West Pacific Ocean sediments.</title>
        <authorList>
            <person name="Zeng X."/>
        </authorList>
    </citation>
    <scope>NUCLEOTIDE SEQUENCE [LARGE SCALE GENOMIC DNA]</scope>
    <source>
        <strain evidence="14 15">DY2726D</strain>
    </source>
</reference>
<dbReference type="AlphaFoldDB" id="A0A267MQT2"/>
<dbReference type="GO" id="GO:0003774">
    <property type="term" value="F:cytoskeletal motor activity"/>
    <property type="evidence" value="ECO:0007669"/>
    <property type="project" value="InterPro"/>
</dbReference>
<dbReference type="PIRSF" id="PIRSF004862">
    <property type="entry name" value="FliF"/>
    <property type="match status" value="1"/>
</dbReference>
<evidence type="ECO:0000259" key="12">
    <source>
        <dbReference type="Pfam" id="PF01514"/>
    </source>
</evidence>
<dbReference type="PANTHER" id="PTHR30046">
    <property type="entry name" value="FLAGELLAR M-RING PROTEIN"/>
    <property type="match status" value="1"/>
</dbReference>
<dbReference type="PRINTS" id="PR01009">
    <property type="entry name" value="FLGMRINGFLIF"/>
</dbReference>
<keyword evidence="5 11" id="KW-0812">Transmembrane</keyword>
<dbReference type="GO" id="GO:0005886">
    <property type="term" value="C:plasma membrane"/>
    <property type="evidence" value="ECO:0007669"/>
    <property type="project" value="UniProtKB-SubCell"/>
</dbReference>
<keyword evidence="14" id="KW-0969">Cilium</keyword>
<dbReference type="InterPro" id="IPR045851">
    <property type="entry name" value="AMP-bd_C_sf"/>
</dbReference>
<keyword evidence="7 11" id="KW-0472">Membrane</keyword>
<feature type="domain" description="Flagellar M-ring C-terminal" evidence="13">
    <location>
        <begin position="252"/>
        <end position="400"/>
    </location>
</feature>
<evidence type="ECO:0000256" key="5">
    <source>
        <dbReference type="ARBA" id="ARBA00022692"/>
    </source>
</evidence>
<dbReference type="Gene3D" id="3.30.300.30">
    <property type="match status" value="1"/>
</dbReference>
<feature type="transmembrane region" description="Helical" evidence="11">
    <location>
        <begin position="433"/>
        <end position="454"/>
    </location>
</feature>
<dbReference type="Pfam" id="PF08345">
    <property type="entry name" value="YscJ_FliF_C"/>
    <property type="match status" value="1"/>
</dbReference>
<keyword evidence="14" id="KW-0966">Cell projection</keyword>
<evidence type="ECO:0000256" key="11">
    <source>
        <dbReference type="SAM" id="Phobius"/>
    </source>
</evidence>
<feature type="transmembrane region" description="Helical" evidence="11">
    <location>
        <begin position="27"/>
        <end position="45"/>
    </location>
</feature>
<dbReference type="GO" id="GO:0071973">
    <property type="term" value="P:bacterial-type flagellum-dependent cell motility"/>
    <property type="evidence" value="ECO:0007669"/>
    <property type="project" value="InterPro"/>
</dbReference>